<evidence type="ECO:0000313" key="1">
    <source>
        <dbReference type="EMBL" id="DAE92676.1"/>
    </source>
</evidence>
<dbReference type="EMBL" id="BK059153">
    <property type="protein sequence ID" value="DAE92676.1"/>
    <property type="molecule type" value="Genomic_DNA"/>
</dbReference>
<protein>
    <submittedName>
        <fullName evidence="1">Tail assembly chaperone</fullName>
    </submittedName>
</protein>
<name>A0A8S5RU45_9CAUD</name>
<accession>A0A8S5RU45</accession>
<sequence>MKKEIKVMLNGVEKVVEFKEIYTRKIDREFSNLLFGEGSVTGKDVSLAPANVQKANDYLIEAMTNLTPDEIDQLSVKDFDAIMKIVVSIKEVPLK</sequence>
<reference evidence="1" key="1">
    <citation type="journal article" date="2021" name="Proc. Natl. Acad. Sci. U.S.A.">
        <title>A Catalog of Tens of Thousands of Viruses from Human Metagenomes Reveals Hidden Associations with Chronic Diseases.</title>
        <authorList>
            <person name="Tisza M.J."/>
            <person name="Buck C.B."/>
        </authorList>
    </citation>
    <scope>NUCLEOTIDE SEQUENCE</scope>
    <source>
        <strain evidence="1">CtKN96</strain>
    </source>
</reference>
<organism evidence="1">
    <name type="scientific">Caudovirales sp. gcode 4</name>
    <dbReference type="NCBI Taxonomy" id="2838363"/>
    <lineage>
        <taxon>Viruses</taxon>
        <taxon>Duplodnaviria</taxon>
        <taxon>Heunggongvirae</taxon>
        <taxon>Uroviricota</taxon>
        <taxon>Caudoviricetes</taxon>
    </lineage>
</organism>
<proteinExistence type="predicted"/>